<dbReference type="GO" id="GO:0000151">
    <property type="term" value="C:ubiquitin ligase complex"/>
    <property type="evidence" value="ECO:0007669"/>
    <property type="project" value="TreeGrafter"/>
</dbReference>
<feature type="compositionally biased region" description="Polar residues" evidence="7">
    <location>
        <begin position="456"/>
        <end position="465"/>
    </location>
</feature>
<dbReference type="Pfam" id="PF17123">
    <property type="entry name" value="zf-RING_11"/>
    <property type="match status" value="1"/>
</dbReference>
<dbReference type="InterPro" id="IPR001841">
    <property type="entry name" value="Znf_RING"/>
</dbReference>
<dbReference type="FunFam" id="3.30.40.10:FF:000646">
    <property type="entry name" value="Unplaced genomic scaffold supercont1.3, whole genome shotgun sequence"/>
    <property type="match status" value="1"/>
</dbReference>
<evidence type="ECO:0000256" key="5">
    <source>
        <dbReference type="ARBA" id="ARBA00022833"/>
    </source>
</evidence>
<dbReference type="GO" id="GO:0008270">
    <property type="term" value="F:zinc ion binding"/>
    <property type="evidence" value="ECO:0007669"/>
    <property type="project" value="UniProtKB-KW"/>
</dbReference>
<feature type="region of interest" description="Disordered" evidence="7">
    <location>
        <begin position="491"/>
        <end position="542"/>
    </location>
</feature>
<keyword evidence="5" id="KW-0862">Zinc</keyword>
<evidence type="ECO:0000259" key="8">
    <source>
        <dbReference type="PROSITE" id="PS50006"/>
    </source>
</evidence>
<feature type="compositionally biased region" description="Polar residues" evidence="7">
    <location>
        <begin position="88"/>
        <end position="103"/>
    </location>
</feature>
<dbReference type="SUPFAM" id="SSF57850">
    <property type="entry name" value="RING/U-box"/>
    <property type="match status" value="1"/>
</dbReference>
<evidence type="ECO:0000256" key="4">
    <source>
        <dbReference type="ARBA" id="ARBA00022786"/>
    </source>
</evidence>
<dbReference type="PROSITE" id="PS50006">
    <property type="entry name" value="FHA_DOMAIN"/>
    <property type="match status" value="1"/>
</dbReference>
<dbReference type="SUPFAM" id="SSF49879">
    <property type="entry name" value="SMAD/FHA domain"/>
    <property type="match status" value="1"/>
</dbReference>
<dbReference type="OrthoDB" id="687730at2759"/>
<dbReference type="GO" id="GO:0032153">
    <property type="term" value="C:cell division site"/>
    <property type="evidence" value="ECO:0007669"/>
    <property type="project" value="TreeGrafter"/>
</dbReference>
<comment type="caution">
    <text evidence="10">The sequence shown here is derived from an EMBL/GenBank/DDBJ whole genome shotgun (WGS) entry which is preliminary data.</text>
</comment>
<dbReference type="RefSeq" id="XP_028476122.1">
    <property type="nucleotide sequence ID" value="XM_028623189.1"/>
</dbReference>
<keyword evidence="4" id="KW-0833">Ubl conjugation pathway</keyword>
<evidence type="ECO:0000256" key="1">
    <source>
        <dbReference type="ARBA" id="ARBA00022679"/>
    </source>
</evidence>
<dbReference type="GO" id="GO:0006511">
    <property type="term" value="P:ubiquitin-dependent protein catabolic process"/>
    <property type="evidence" value="ECO:0007669"/>
    <property type="project" value="TreeGrafter"/>
</dbReference>
<proteinExistence type="predicted"/>
<reference evidence="10 11" key="1">
    <citation type="submission" date="2018-11" db="EMBL/GenBank/DDBJ databases">
        <title>Genome sequence of Apiotrichum porosum DSM 27194.</title>
        <authorList>
            <person name="Aliyu H."/>
            <person name="Gorte O."/>
            <person name="Ochsenreither K."/>
        </authorList>
    </citation>
    <scope>NUCLEOTIDE SEQUENCE [LARGE SCALE GENOMIC DNA]</scope>
    <source>
        <strain evidence="10 11">DSM 27194</strain>
    </source>
</reference>
<dbReference type="InterPro" id="IPR000253">
    <property type="entry name" value="FHA_dom"/>
</dbReference>
<feature type="compositionally biased region" description="Low complexity" evidence="7">
    <location>
        <begin position="1"/>
        <end position="22"/>
    </location>
</feature>
<dbReference type="PANTHER" id="PTHR15067">
    <property type="entry name" value="E3 UBIQUITIN-PROTEIN LIGASE RNF8"/>
    <property type="match status" value="1"/>
</dbReference>
<evidence type="ECO:0000313" key="11">
    <source>
        <dbReference type="Proteomes" id="UP000279236"/>
    </source>
</evidence>
<dbReference type="PROSITE" id="PS50089">
    <property type="entry name" value="ZF_RING_2"/>
    <property type="match status" value="1"/>
</dbReference>
<feature type="domain" description="FHA" evidence="8">
    <location>
        <begin position="245"/>
        <end position="291"/>
    </location>
</feature>
<evidence type="ECO:0000256" key="2">
    <source>
        <dbReference type="ARBA" id="ARBA00022723"/>
    </source>
</evidence>
<dbReference type="GO" id="GO:0005829">
    <property type="term" value="C:cytosol"/>
    <property type="evidence" value="ECO:0007669"/>
    <property type="project" value="TreeGrafter"/>
</dbReference>
<evidence type="ECO:0000313" key="10">
    <source>
        <dbReference type="EMBL" id="RSH81667.1"/>
    </source>
</evidence>
<dbReference type="EMBL" id="RSCE01000006">
    <property type="protein sequence ID" value="RSH81667.1"/>
    <property type="molecule type" value="Genomic_DNA"/>
</dbReference>
<sequence>MSRPATGRSGSSPPGSPAGRAAHLAPGGGVSAAGLSSPTSPRSSFLGNFMRGRSRAASVTNAVAGAVRGRVGSPTVEQPNPLGGDVTRSVSTPNSGGDAQTVNIPPVDPALRRTHRIRLVPVLETNRSFTFAPVLRELGVMHVPPGILPAIAAASVSDVGPTVNGRPPPLLIKIGRFTDRSAAAAAATTGASGAAVPAAGAAPGAASEGAVVANGGLGVASNGGDASFAPPAPSPASVAGGGGGDLLSPRAAFKSKVVSRSHAEIWCEPGGKFFIRDTASSSGTFLNHIRLSSPNVQSRPQELKDGDVLQLGVDYQGGTEEMYRCVKMRVELGRDWQRGENEFNTNALKQLKALGGPESESKRPKAKASVTDCCICLFSVTVCQSLFIAPCSHVFHYKCIRPLLNQHHPGFSCPLCRTFANLEEDVETEDAWEIASRRVSVISRRNSNHSIRLPHQNDTPSSQPVSAPGEPSTGVGFGDMTASIDELLAASSGQPSDDDHSIPRPDLARQHTVVGDTSRDRSDGGAATPTSDIGEAVTHATTAPVPIGSELLRPDAGGEAFSTTAASLAQTPLNDVFLSTLVISGPGRCDTGVNGATPATVSSAVASGANSQIAEEPEAEAQAEASNSVAVDEDHLLDDVVIA</sequence>
<evidence type="ECO:0000256" key="6">
    <source>
        <dbReference type="PROSITE-ProRule" id="PRU00175"/>
    </source>
</evidence>
<dbReference type="Gene3D" id="3.30.40.10">
    <property type="entry name" value="Zinc/RING finger domain, C3HC4 (zinc finger)"/>
    <property type="match status" value="1"/>
</dbReference>
<dbReference type="SMART" id="SM00240">
    <property type="entry name" value="FHA"/>
    <property type="match status" value="1"/>
</dbReference>
<keyword evidence="3 6" id="KW-0863">Zinc-finger</keyword>
<accession>A0A427XS70</accession>
<name>A0A427XS70_9TREE</name>
<dbReference type="STRING" id="105984.A0A427XS70"/>
<feature type="compositionally biased region" description="Polar residues" evidence="7">
    <location>
        <begin position="34"/>
        <end position="46"/>
    </location>
</feature>
<dbReference type="GO" id="GO:0061630">
    <property type="term" value="F:ubiquitin protein ligase activity"/>
    <property type="evidence" value="ECO:0007669"/>
    <property type="project" value="TreeGrafter"/>
</dbReference>
<feature type="region of interest" description="Disordered" evidence="7">
    <location>
        <begin position="448"/>
        <end position="479"/>
    </location>
</feature>
<dbReference type="FunFam" id="2.60.200.20:FF:000044">
    <property type="entry name" value="Chromosome 8, whole genome shotgun sequence"/>
    <property type="match status" value="1"/>
</dbReference>
<feature type="compositionally biased region" description="Basic and acidic residues" evidence="7">
    <location>
        <begin position="497"/>
        <end position="509"/>
    </location>
</feature>
<feature type="domain" description="RING-type" evidence="9">
    <location>
        <begin position="373"/>
        <end position="417"/>
    </location>
</feature>
<dbReference type="SMART" id="SM00184">
    <property type="entry name" value="RING"/>
    <property type="match status" value="1"/>
</dbReference>
<dbReference type="InterPro" id="IPR013083">
    <property type="entry name" value="Znf_RING/FYVE/PHD"/>
</dbReference>
<organism evidence="10 11">
    <name type="scientific">Apiotrichum porosum</name>
    <dbReference type="NCBI Taxonomy" id="105984"/>
    <lineage>
        <taxon>Eukaryota</taxon>
        <taxon>Fungi</taxon>
        <taxon>Dikarya</taxon>
        <taxon>Basidiomycota</taxon>
        <taxon>Agaricomycotina</taxon>
        <taxon>Tremellomycetes</taxon>
        <taxon>Trichosporonales</taxon>
        <taxon>Trichosporonaceae</taxon>
        <taxon>Apiotrichum</taxon>
    </lineage>
</organism>
<dbReference type="GeneID" id="39592391"/>
<dbReference type="GO" id="GO:0016567">
    <property type="term" value="P:protein ubiquitination"/>
    <property type="evidence" value="ECO:0007669"/>
    <property type="project" value="TreeGrafter"/>
</dbReference>
<dbReference type="PANTHER" id="PTHR15067:SF7">
    <property type="entry name" value="E3 UBIQUITIN-PROTEIN LIGASE DMA1-RELATED"/>
    <property type="match status" value="1"/>
</dbReference>
<gene>
    <name evidence="10" type="ORF">EHS24_007848</name>
</gene>
<dbReference type="Gene3D" id="2.60.200.20">
    <property type="match status" value="1"/>
</dbReference>
<evidence type="ECO:0000259" key="9">
    <source>
        <dbReference type="PROSITE" id="PS50089"/>
    </source>
</evidence>
<keyword evidence="1" id="KW-0808">Transferase</keyword>
<dbReference type="AlphaFoldDB" id="A0A427XS70"/>
<protein>
    <submittedName>
        <fullName evidence="10">Uncharacterized protein</fullName>
    </submittedName>
</protein>
<keyword evidence="11" id="KW-1185">Reference proteome</keyword>
<dbReference type="InterPro" id="IPR008984">
    <property type="entry name" value="SMAD_FHA_dom_sf"/>
</dbReference>
<evidence type="ECO:0000256" key="3">
    <source>
        <dbReference type="ARBA" id="ARBA00022771"/>
    </source>
</evidence>
<dbReference type="Pfam" id="PF00498">
    <property type="entry name" value="FHA"/>
    <property type="match status" value="1"/>
</dbReference>
<feature type="region of interest" description="Disordered" evidence="7">
    <location>
        <begin position="1"/>
        <end position="47"/>
    </location>
</feature>
<dbReference type="Proteomes" id="UP000279236">
    <property type="component" value="Unassembled WGS sequence"/>
</dbReference>
<evidence type="ECO:0000256" key="7">
    <source>
        <dbReference type="SAM" id="MobiDB-lite"/>
    </source>
</evidence>
<keyword evidence="2" id="KW-0479">Metal-binding</keyword>
<feature type="region of interest" description="Disordered" evidence="7">
    <location>
        <begin position="70"/>
        <end position="106"/>
    </location>
</feature>